<comment type="caution">
    <text evidence="1">The sequence shown here is derived from an EMBL/GenBank/DDBJ whole genome shotgun (WGS) entry which is preliminary data.</text>
</comment>
<evidence type="ECO:0000313" key="1">
    <source>
        <dbReference type="EMBL" id="KAK9023061.1"/>
    </source>
</evidence>
<evidence type="ECO:0000313" key="2">
    <source>
        <dbReference type="Proteomes" id="UP001396334"/>
    </source>
</evidence>
<proteinExistence type="predicted"/>
<accession>A0ABR2SDG4</accession>
<keyword evidence="2" id="KW-1185">Reference proteome</keyword>
<dbReference type="EMBL" id="JBBPBN010000015">
    <property type="protein sequence ID" value="KAK9023061.1"/>
    <property type="molecule type" value="Genomic_DNA"/>
</dbReference>
<protein>
    <submittedName>
        <fullName evidence="1">Uncharacterized protein</fullName>
    </submittedName>
</protein>
<sequence>MERSWEGGFGELEQRAGNENLGRILGVESLDGEMTFFKQHWTGGSFETQGLKSQFPVSTLSKQKEKLKRLPGDAYLFGIPQASPFDDTASTCLP</sequence>
<dbReference type="Proteomes" id="UP001396334">
    <property type="component" value="Unassembled WGS sequence"/>
</dbReference>
<organism evidence="1 2">
    <name type="scientific">Hibiscus sabdariffa</name>
    <name type="common">roselle</name>
    <dbReference type="NCBI Taxonomy" id="183260"/>
    <lineage>
        <taxon>Eukaryota</taxon>
        <taxon>Viridiplantae</taxon>
        <taxon>Streptophyta</taxon>
        <taxon>Embryophyta</taxon>
        <taxon>Tracheophyta</taxon>
        <taxon>Spermatophyta</taxon>
        <taxon>Magnoliopsida</taxon>
        <taxon>eudicotyledons</taxon>
        <taxon>Gunneridae</taxon>
        <taxon>Pentapetalae</taxon>
        <taxon>rosids</taxon>
        <taxon>malvids</taxon>
        <taxon>Malvales</taxon>
        <taxon>Malvaceae</taxon>
        <taxon>Malvoideae</taxon>
        <taxon>Hibiscus</taxon>
    </lineage>
</organism>
<reference evidence="1 2" key="1">
    <citation type="journal article" date="2024" name="G3 (Bethesda)">
        <title>Genome assembly of Hibiscus sabdariffa L. provides insights into metabolisms of medicinal natural products.</title>
        <authorList>
            <person name="Kim T."/>
        </authorList>
    </citation>
    <scope>NUCLEOTIDE SEQUENCE [LARGE SCALE GENOMIC DNA]</scope>
    <source>
        <strain evidence="1">TK-2024</strain>
        <tissue evidence="1">Old leaves</tissue>
    </source>
</reference>
<gene>
    <name evidence="1" type="ORF">V6N11_003292</name>
</gene>
<name>A0ABR2SDG4_9ROSI</name>